<dbReference type="EMBL" id="MT141573">
    <property type="protein sequence ID" value="QJA67583.1"/>
    <property type="molecule type" value="Genomic_DNA"/>
</dbReference>
<proteinExistence type="predicted"/>
<evidence type="ECO:0000313" key="2">
    <source>
        <dbReference type="EMBL" id="QJA81940.1"/>
    </source>
</evidence>
<gene>
    <name evidence="2" type="ORF">MM415A00473_0034</name>
    <name evidence="1" type="ORF">MM415B00199_0038</name>
    <name evidence="3" type="ORF">TM448B01064_0026</name>
</gene>
<reference evidence="1" key="1">
    <citation type="submission" date="2020-03" db="EMBL/GenBank/DDBJ databases">
        <title>The deep terrestrial virosphere.</title>
        <authorList>
            <person name="Holmfeldt K."/>
            <person name="Nilsson E."/>
            <person name="Simone D."/>
            <person name="Lopez-Fernandez M."/>
            <person name="Wu X."/>
            <person name="de Brujin I."/>
            <person name="Lundin D."/>
            <person name="Andersson A."/>
            <person name="Bertilsson S."/>
            <person name="Dopson M."/>
        </authorList>
    </citation>
    <scope>NUCLEOTIDE SEQUENCE</scope>
    <source>
        <strain evidence="2">MM415A00473</strain>
        <strain evidence="1">MM415B00199</strain>
        <strain evidence="3">TM448B01064</strain>
    </source>
</reference>
<accession>A0A6M3JCR5</accession>
<evidence type="ECO:0000313" key="3">
    <source>
        <dbReference type="EMBL" id="QJH97726.1"/>
    </source>
</evidence>
<organism evidence="1">
    <name type="scientific">viral metagenome</name>
    <dbReference type="NCBI Taxonomy" id="1070528"/>
    <lineage>
        <taxon>unclassified sequences</taxon>
        <taxon>metagenomes</taxon>
        <taxon>organismal metagenomes</taxon>
    </lineage>
</organism>
<dbReference type="InterPro" id="IPR056209">
    <property type="entry name" value="SU10_adaptor"/>
</dbReference>
<evidence type="ECO:0000313" key="1">
    <source>
        <dbReference type="EMBL" id="QJA67583.1"/>
    </source>
</evidence>
<dbReference type="EMBL" id="MT144698">
    <property type="protein sequence ID" value="QJH97726.1"/>
    <property type="molecule type" value="Genomic_DNA"/>
</dbReference>
<protein>
    <submittedName>
        <fullName evidence="1">Uncharacterized protein</fullName>
    </submittedName>
</protein>
<dbReference type="EMBL" id="MT142474">
    <property type="protein sequence ID" value="QJA81940.1"/>
    <property type="molecule type" value="Genomic_DNA"/>
</dbReference>
<dbReference type="AlphaFoldDB" id="A0A6M3JCR5"/>
<name>A0A6M3JCR5_9ZZZZ</name>
<sequence length="234" mass="25576">MSTLTEIVTAISDILQDAAYTDEKVISRINKSLQKVSAGVRMPNGEISPCLPDLFAYGTVATSISLPYVSLPTNYQRNVFEIYDSSNNRFYPPQGGSFYSFARFMQQVADMGLEETGSIYKVAIKGSNIYYQGIPSVSTTLGLHYYRKPATLALDGDIPEGIPAHLAEQILQAHVLMNVMGEQLEAGVTEPAVGMRYWQGKFYEGMTDLIDFVGADATPQYYGSDGAEDGGICD</sequence>
<dbReference type="Pfam" id="PF24175">
    <property type="entry name" value="SU10_adaptor"/>
    <property type="match status" value="1"/>
</dbReference>